<dbReference type="Gene3D" id="6.10.340.10">
    <property type="match status" value="1"/>
</dbReference>
<dbReference type="EC" id="2.7.13.3" evidence="2"/>
<feature type="transmembrane region" description="Helical" evidence="7">
    <location>
        <begin position="39"/>
        <end position="60"/>
    </location>
</feature>
<feature type="compositionally biased region" description="Basic and acidic residues" evidence="6">
    <location>
        <begin position="957"/>
        <end position="967"/>
    </location>
</feature>
<dbReference type="EMBL" id="JACHIW010000001">
    <property type="protein sequence ID" value="MBB5155277.1"/>
    <property type="molecule type" value="Genomic_DNA"/>
</dbReference>
<evidence type="ECO:0000256" key="7">
    <source>
        <dbReference type="SAM" id="Phobius"/>
    </source>
</evidence>
<dbReference type="Proteomes" id="UP000584374">
    <property type="component" value="Unassembled WGS sequence"/>
</dbReference>
<dbReference type="GO" id="GO:0004673">
    <property type="term" value="F:protein histidine kinase activity"/>
    <property type="evidence" value="ECO:0007669"/>
    <property type="project" value="UniProtKB-EC"/>
</dbReference>
<feature type="domain" description="Histidine kinase/HSP90-like ATPase" evidence="8">
    <location>
        <begin position="545"/>
        <end position="657"/>
    </location>
</feature>
<keyword evidence="7" id="KW-0812">Transmembrane</keyword>
<comment type="catalytic activity">
    <reaction evidence="1">
        <text>ATP + protein L-histidine = ADP + protein N-phospho-L-histidine.</text>
        <dbReference type="EC" id="2.7.13.3"/>
    </reaction>
</comment>
<evidence type="ECO:0000256" key="2">
    <source>
        <dbReference type="ARBA" id="ARBA00012438"/>
    </source>
</evidence>
<dbReference type="CDD" id="cd06225">
    <property type="entry name" value="HAMP"/>
    <property type="match status" value="1"/>
</dbReference>
<name>A0A840Q5P7_9PSEU</name>
<evidence type="ECO:0000313" key="10">
    <source>
        <dbReference type="Proteomes" id="UP000584374"/>
    </source>
</evidence>
<keyword evidence="7" id="KW-0472">Membrane</keyword>
<dbReference type="Gene3D" id="3.30.565.10">
    <property type="entry name" value="Histidine kinase-like ATPase, C-terminal domain"/>
    <property type="match status" value="1"/>
</dbReference>
<protein>
    <recommendedName>
        <fullName evidence="2">histidine kinase</fullName>
        <ecNumber evidence="2">2.7.13.3</ecNumber>
    </recommendedName>
</protein>
<feature type="region of interest" description="Disordered" evidence="6">
    <location>
        <begin position="855"/>
        <end position="874"/>
    </location>
</feature>
<evidence type="ECO:0000256" key="1">
    <source>
        <dbReference type="ARBA" id="ARBA00000085"/>
    </source>
</evidence>
<dbReference type="InterPro" id="IPR003594">
    <property type="entry name" value="HATPase_dom"/>
</dbReference>
<feature type="compositionally biased region" description="Basic and acidic residues" evidence="6">
    <location>
        <begin position="976"/>
        <end position="994"/>
    </location>
</feature>
<keyword evidence="3" id="KW-0597">Phosphoprotein</keyword>
<dbReference type="InterPro" id="IPR036890">
    <property type="entry name" value="HATPase_C_sf"/>
</dbReference>
<keyword evidence="4" id="KW-0808">Transferase</keyword>
<reference evidence="9 10" key="1">
    <citation type="submission" date="2020-08" db="EMBL/GenBank/DDBJ databases">
        <title>Sequencing the genomes of 1000 actinobacteria strains.</title>
        <authorList>
            <person name="Klenk H.-P."/>
        </authorList>
    </citation>
    <scope>NUCLEOTIDE SEQUENCE [LARGE SCALE GENOMIC DNA]</scope>
    <source>
        <strain evidence="9 10">DSM 45584</strain>
    </source>
</reference>
<feature type="region of interest" description="Disordered" evidence="6">
    <location>
        <begin position="1"/>
        <end position="26"/>
    </location>
</feature>
<dbReference type="PANTHER" id="PTHR45436">
    <property type="entry name" value="SENSOR HISTIDINE KINASE YKOH"/>
    <property type="match status" value="1"/>
</dbReference>
<evidence type="ECO:0000256" key="5">
    <source>
        <dbReference type="ARBA" id="ARBA00022777"/>
    </source>
</evidence>
<dbReference type="SUPFAM" id="SSF55874">
    <property type="entry name" value="ATPase domain of HSP90 chaperone/DNA topoisomerase II/histidine kinase"/>
    <property type="match status" value="1"/>
</dbReference>
<dbReference type="AlphaFoldDB" id="A0A840Q5P7"/>
<evidence type="ECO:0000256" key="3">
    <source>
        <dbReference type="ARBA" id="ARBA00022553"/>
    </source>
</evidence>
<evidence type="ECO:0000256" key="4">
    <source>
        <dbReference type="ARBA" id="ARBA00022679"/>
    </source>
</evidence>
<evidence type="ECO:0000313" key="9">
    <source>
        <dbReference type="EMBL" id="MBB5155277.1"/>
    </source>
</evidence>
<comment type="caution">
    <text evidence="9">The sequence shown here is derived from an EMBL/GenBank/DDBJ whole genome shotgun (WGS) entry which is preliminary data.</text>
</comment>
<feature type="region of interest" description="Disordered" evidence="6">
    <location>
        <begin position="882"/>
        <end position="994"/>
    </location>
</feature>
<dbReference type="Pfam" id="PF08376">
    <property type="entry name" value="NIT"/>
    <property type="match status" value="1"/>
</dbReference>
<keyword evidence="7" id="KW-1133">Transmembrane helix</keyword>
<dbReference type="InterPro" id="IPR013587">
    <property type="entry name" value="Nitrate/nitrite_sensing"/>
</dbReference>
<dbReference type="PANTHER" id="PTHR45436:SF5">
    <property type="entry name" value="SENSOR HISTIDINE KINASE TRCS"/>
    <property type="match status" value="1"/>
</dbReference>
<organism evidence="9 10">
    <name type="scientific">Saccharopolyspora phatthalungensis</name>
    <dbReference type="NCBI Taxonomy" id="664693"/>
    <lineage>
        <taxon>Bacteria</taxon>
        <taxon>Bacillati</taxon>
        <taxon>Actinomycetota</taxon>
        <taxon>Actinomycetes</taxon>
        <taxon>Pseudonocardiales</taxon>
        <taxon>Pseudonocardiaceae</taxon>
        <taxon>Saccharopolyspora</taxon>
    </lineage>
</organism>
<proteinExistence type="predicted"/>
<sequence>MSSGLGDTPATVTVTRESAWSHTTPKTTKRITKWRNWKLPVKITAVVLVPVIFALALGVLQIRGQTHQANEYAKLDRVVAVGSAVRNAVDSLQEERSQAAEFLVHGPVSAPEMQNRFTASDRLLDDIHRLLHTVPDSEAVRFARQETDRQLTGLAPVRQQVLGTHADPGVAINSYTELIGVLLALDRTLISQISSSQLVSTATTAHELAQISEEVQLQQALVLTGLTRGNFTNDNLARLAASESRRTAAVKEFRAAATPQQRMRYDQLYTNPEVPARETSVQLAMAERGNTPTQISPLPVSTSTWKTQSRTSLEALHALQAHLDRQLHDTAFTLQDTASNMAGLESVILLSALLIAGAIVVVVARHLLRSLDLLRRSALDTANYQLPQAVADIRAGNPTRARVQQVPVDSADEIGDVARAFDDVHTQAVNLATEQAEVRRSYSDSFINVSRRSQSLLERQLRLFEQLERDEEDPDQLATLFQLDHLATRMRRNNENLMVLSGADLARRFTQPTSPADLLRAAVSEIEHYPRVMVQPLPDVKIVGYAASDLVRLLAELLDNAANFSAPETQVTVSGHRHGDGSLDIEIVDHGIGMSHDDLAAVNQRLTSDDEIKLSTSRRMGLFVVGRLATRHGIRVELHPGTEEVGVRVAVSMGPELLVDAACVAPVVPRADDIMPNGRDAESMVEEFDWEAAEQDAATQRHPMRNGFHLLRSSTNGDPQTPRSDLLNTEEITLEPQRAPEHPNGATAPTPIFDDLASAWFQVSTSTPHSATRPAIRWPTPPASAARKGTFLSPPTGKFPSSQSARNGHGGQNRWSFNSDQARRRAEEVAAAEPSDYTSAGLPLRVPQANLVAGSADLAPEERARPPRDPNVARGRLASFQAGVKRGRHRQQLVSHNATPPTGAGPPPRDQNPRAKSGIETPEPPVDQETIDYTPAGLPRRTPKAALLPAMATEQAVKPRRDADLMRGRLASFQRGIHEGKHSLRDPHSADERR</sequence>
<accession>A0A840Q5P7</accession>
<feature type="transmembrane region" description="Helical" evidence="7">
    <location>
        <begin position="347"/>
        <end position="368"/>
    </location>
</feature>
<dbReference type="GO" id="GO:0005886">
    <property type="term" value="C:plasma membrane"/>
    <property type="evidence" value="ECO:0007669"/>
    <property type="project" value="TreeGrafter"/>
</dbReference>
<dbReference type="InterPro" id="IPR050428">
    <property type="entry name" value="TCS_sensor_his_kinase"/>
</dbReference>
<dbReference type="SMART" id="SM00387">
    <property type="entry name" value="HATPase_c"/>
    <property type="match status" value="1"/>
</dbReference>
<dbReference type="Pfam" id="PF02518">
    <property type="entry name" value="HATPase_c"/>
    <property type="match status" value="1"/>
</dbReference>
<feature type="region of interest" description="Disordered" evidence="6">
    <location>
        <begin position="764"/>
        <end position="842"/>
    </location>
</feature>
<dbReference type="GO" id="GO:0000160">
    <property type="term" value="P:phosphorelay signal transduction system"/>
    <property type="evidence" value="ECO:0007669"/>
    <property type="project" value="TreeGrafter"/>
</dbReference>
<gene>
    <name evidence="9" type="ORF">BJ970_002811</name>
</gene>
<evidence type="ECO:0000256" key="6">
    <source>
        <dbReference type="SAM" id="MobiDB-lite"/>
    </source>
</evidence>
<keyword evidence="10" id="KW-1185">Reference proteome</keyword>
<keyword evidence="5 9" id="KW-0418">Kinase</keyword>
<dbReference type="RefSeq" id="WP_312864242.1">
    <property type="nucleotide sequence ID" value="NZ_JACHIW010000001.1"/>
</dbReference>
<evidence type="ECO:0000259" key="8">
    <source>
        <dbReference type="SMART" id="SM00387"/>
    </source>
</evidence>